<sequence>MARSNALRRLPRAVWDALLTNHLWKRLLKYTLAMTTAVTLAILPPVIEKFGKSTFLLPLQLVFAHPAQRVGSMIETQLLIVSGAMLGTGVGSLGLFLSSLVIETNPGAGYGIRAVFLLLAVIVHGYLRSSSPKLFALLFFLLMASFLMLAGRATHLTPALATSVIYPVLTGNGVALFFGFSVFPQFSGSFLGTSTIDILSDSAETLSRATAWFVASESDLEHSLTHQLTRPATNFSLATLGTRTTGKGGKYSALHSMLRSIFRNPLKRSKSEKTSKTKADDGVEQPLLSLTSAKTGLRTGLLKCKKAQREVNFELSVSALPLDILRPITTKGMGNLVRDIITVIGACENKLLMVGLDSEDDDEEEEEKEQPTFDEKSRPSTRAGDDEDDGQAAATGSFRKRPALPRMKSTAQEDFLEKLKLVKPSHEMEEGDAELLESILARIRGPVKAFDAEIQQAVPFLISCLAYCYDVPKLPSGAKAPKGILLEEMDLRIDSFENAIAFFDRDSMDEFKHLAAGGGEEEEMDILPRFETFLVSSFLMGVRQGASHILYMLKHMRVLVEARQARHDRARIYWPHYTSLRDWLSLGGEADGMVLPEDARKQARSEASDAEDEPPDLDGEEISKRVTKDTKGSKPDIEAGELFDRPLNEKGVKAKRPKARRKKKKRNPSRFMRLRAWAADTIEWVKASDDIEYALKLTVAVALVTWPGFLPSWHDWYSRVRGLWVPLQLVLVFEVAIGTSLFVFFMRLFGVVYGCTIGLAAFEIGDGDRGVAIVVLVISMLPCIYIQLETKYVKAGVVAMTTMMVVALASLNQNASSISNFYVRLSCFLIGGFVATIIELTLYPVRARDRLIESLDCAVREVASMQGAIAIGIDSPTKVCMHSPRLYKRFTSSRDKAQGALTAATTFLPFCLSEPRLKGDFKALVPVYREIIFVLNQIIDRLDTVLSLRNNYGSAVLEDLNPLVHAYRRNVAGGIALSLFAVSEALTTGAPLPQFLPSNRTAQLRLINRVRQLTARHDTSKHPGHHQQQEGGLLKVPEQESDGSDRAPSTVGTEPQIAERHKVLAWNASTAGQVEIIEYLEELVELAKLIVGVNAFRSGMLRKLDFGAEGRVRLVGDVSAYPSEDEDEDGDAGDGGRGRGRGGRRGSWAEEEGEDDYGLRRVATYGGYGSKGGGEAAEDAVPVTLHLVSSRLKKEASTRRRMSVKMGLGMRKGKGKDKHIGSG</sequence>
<feature type="domain" description="Integral membrane bound transporter" evidence="8">
    <location>
        <begin position="716"/>
        <end position="837"/>
    </location>
</feature>
<gene>
    <name evidence="9" type="ORF">DNG_02515</name>
</gene>
<evidence type="ECO:0000256" key="3">
    <source>
        <dbReference type="ARBA" id="ARBA00022989"/>
    </source>
</evidence>
<keyword evidence="4 6" id="KW-0472">Membrane</keyword>
<feature type="transmembrane region" description="Helical" evidence="6">
    <location>
        <begin position="78"/>
        <end position="102"/>
    </location>
</feature>
<comment type="subcellular location">
    <subcellularLocation>
        <location evidence="1">Membrane</location>
        <topology evidence="1">Multi-pass membrane protein</topology>
    </subcellularLocation>
</comment>
<dbReference type="PANTHER" id="PTHR37994">
    <property type="entry name" value="ARAE_2_N DOMAIN-CONTAINING PROTEIN-RELATED"/>
    <property type="match status" value="1"/>
</dbReference>
<evidence type="ECO:0000256" key="1">
    <source>
        <dbReference type="ARBA" id="ARBA00004141"/>
    </source>
</evidence>
<keyword evidence="3 6" id="KW-1133">Transmembrane helix</keyword>
<evidence type="ECO:0000256" key="4">
    <source>
        <dbReference type="ARBA" id="ARBA00023136"/>
    </source>
</evidence>
<feature type="transmembrane region" description="Helical" evidence="6">
    <location>
        <begin position="795"/>
        <end position="815"/>
    </location>
</feature>
<dbReference type="InterPro" id="IPR018823">
    <property type="entry name" value="ArAE_2_N"/>
</dbReference>
<dbReference type="Pfam" id="PF13515">
    <property type="entry name" value="FUSC_2"/>
    <property type="match status" value="1"/>
</dbReference>
<evidence type="ECO:0000259" key="7">
    <source>
        <dbReference type="Pfam" id="PF10337"/>
    </source>
</evidence>
<reference evidence="9" key="1">
    <citation type="submission" date="2018-03" db="EMBL/GenBank/DDBJ databases">
        <authorList>
            <person name="Guldener U."/>
        </authorList>
    </citation>
    <scope>NUCLEOTIDE SEQUENCE</scope>
</reference>
<feature type="transmembrane region" description="Helical" evidence="6">
    <location>
        <begin position="108"/>
        <end position="127"/>
    </location>
</feature>
<feature type="transmembrane region" description="Helical" evidence="6">
    <location>
        <begin position="134"/>
        <end position="152"/>
    </location>
</feature>
<comment type="caution">
    <text evidence="9">The sequence shown here is derived from an EMBL/GenBank/DDBJ whole genome shotgun (WGS) entry which is preliminary data.</text>
</comment>
<feature type="region of interest" description="Disordered" evidence="5">
    <location>
        <begin position="1119"/>
        <end position="1153"/>
    </location>
</feature>
<evidence type="ECO:0000256" key="2">
    <source>
        <dbReference type="ARBA" id="ARBA00022692"/>
    </source>
</evidence>
<proteinExistence type="predicted"/>
<dbReference type="Proteomes" id="UP001187682">
    <property type="component" value="Unassembled WGS sequence"/>
</dbReference>
<evidence type="ECO:0000256" key="5">
    <source>
        <dbReference type="SAM" id="MobiDB-lite"/>
    </source>
</evidence>
<keyword evidence="10" id="KW-1185">Reference proteome</keyword>
<feature type="transmembrane region" description="Helical" evidence="6">
    <location>
        <begin position="821"/>
        <end position="843"/>
    </location>
</feature>
<feature type="transmembrane region" description="Helical" evidence="6">
    <location>
        <begin position="770"/>
        <end position="788"/>
    </location>
</feature>
<feature type="compositionally biased region" description="Acidic residues" evidence="5">
    <location>
        <begin position="1123"/>
        <end position="1132"/>
    </location>
</feature>
<evidence type="ECO:0000256" key="6">
    <source>
        <dbReference type="SAM" id="Phobius"/>
    </source>
</evidence>
<dbReference type="InterPro" id="IPR049453">
    <property type="entry name" value="Memb_transporter_dom"/>
</dbReference>
<keyword evidence="9" id="KW-0808">Transferase</keyword>
<feature type="compositionally biased region" description="Acidic residues" evidence="5">
    <location>
        <begin position="357"/>
        <end position="368"/>
    </location>
</feature>
<protein>
    <submittedName>
        <fullName evidence="9">Related to Lactobacillus putative histidine protein kinase SppK</fullName>
    </submittedName>
</protein>
<feature type="region of interest" description="Disordered" evidence="5">
    <location>
        <begin position="599"/>
        <end position="640"/>
    </location>
</feature>
<feature type="compositionally biased region" description="Basic and acidic residues" evidence="5">
    <location>
        <begin position="621"/>
        <end position="640"/>
    </location>
</feature>
<dbReference type="GO" id="GO:0016301">
    <property type="term" value="F:kinase activity"/>
    <property type="evidence" value="ECO:0007669"/>
    <property type="project" value="UniProtKB-KW"/>
</dbReference>
<name>A0AAE8MV71_9PEZI</name>
<feature type="region of interest" description="Disordered" evidence="5">
    <location>
        <begin position="1190"/>
        <end position="1223"/>
    </location>
</feature>
<accession>A0AAE8MV71</accession>
<dbReference type="EMBL" id="ONZQ02000003">
    <property type="protein sequence ID" value="SPN99664.1"/>
    <property type="molecule type" value="Genomic_DNA"/>
</dbReference>
<feature type="compositionally biased region" description="Acidic residues" evidence="5">
    <location>
        <begin position="608"/>
        <end position="620"/>
    </location>
</feature>
<evidence type="ECO:0000259" key="8">
    <source>
        <dbReference type="Pfam" id="PF13515"/>
    </source>
</evidence>
<evidence type="ECO:0000313" key="9">
    <source>
        <dbReference type="EMBL" id="SPN99664.1"/>
    </source>
</evidence>
<feature type="region of interest" description="Disordered" evidence="5">
    <location>
        <begin position="356"/>
        <end position="407"/>
    </location>
</feature>
<dbReference type="Pfam" id="PF10337">
    <property type="entry name" value="ArAE_2_N"/>
    <property type="match status" value="1"/>
</dbReference>
<feature type="region of interest" description="Disordered" evidence="5">
    <location>
        <begin position="1037"/>
        <end position="1056"/>
    </location>
</feature>
<dbReference type="PANTHER" id="PTHR37994:SF4">
    <property type="entry name" value="ER TRANSPORTER 6TM N-TERMINAL DOMAIN-CONTAINING PROTEIN-RELATED"/>
    <property type="match status" value="1"/>
</dbReference>
<dbReference type="GO" id="GO:0016020">
    <property type="term" value="C:membrane"/>
    <property type="evidence" value="ECO:0007669"/>
    <property type="project" value="UniProtKB-SubCell"/>
</dbReference>
<feature type="compositionally biased region" description="Basic and acidic residues" evidence="5">
    <location>
        <begin position="369"/>
        <end position="378"/>
    </location>
</feature>
<feature type="domain" description="Putative ER transporter 6TM N-terminal" evidence="7">
    <location>
        <begin position="22"/>
        <end position="96"/>
    </location>
</feature>
<evidence type="ECO:0000313" key="10">
    <source>
        <dbReference type="Proteomes" id="UP001187682"/>
    </source>
</evidence>
<dbReference type="AlphaFoldDB" id="A0AAE8MV71"/>
<keyword evidence="9" id="KW-0418">Kinase</keyword>
<keyword evidence="2 6" id="KW-0812">Transmembrane</keyword>
<organism evidence="9 10">
    <name type="scientific">Cephalotrichum gorgonifer</name>
    <dbReference type="NCBI Taxonomy" id="2041049"/>
    <lineage>
        <taxon>Eukaryota</taxon>
        <taxon>Fungi</taxon>
        <taxon>Dikarya</taxon>
        <taxon>Ascomycota</taxon>
        <taxon>Pezizomycotina</taxon>
        <taxon>Sordariomycetes</taxon>
        <taxon>Hypocreomycetidae</taxon>
        <taxon>Microascales</taxon>
        <taxon>Microascaceae</taxon>
        <taxon>Cephalotrichum</taxon>
    </lineage>
</organism>